<feature type="domain" description="SET" evidence="1">
    <location>
        <begin position="74"/>
        <end position="112"/>
    </location>
</feature>
<sequence length="353" mass="40675">MGGMESHEEERRKNSEKHEMDEVNVVGFIHKVLKLHEDFTAAEIHKVIGAIEVNGFEVPVGEENFAVALYPRGYLFQHDCVPNCEKFLNRERSLYLKAVVDVPKGTPLSISYTDQMWGTVNRQYHLMESKYFTCTCSRCSDPRELGTMFSAVRCNRCRKGYLLYHMGKNNDTPGKKWKCDGCDNEWSNEEMELFMEKIGERLIRIPRGDVPGYEAFIEKQNHVLHPNHFFIVEVTRAICESDLNATGMDLHRREDHCRRLLSLANILCPGLTMARGIHSYQLEALLSAEAEEVKEEEKDKKLQLLLEATKMGEEAKRCLENKHSNGPDVPIFHILQEDLKNLLHRISLHQSSV</sequence>
<dbReference type="CDD" id="cd20071">
    <property type="entry name" value="SET_SMYD"/>
    <property type="match status" value="1"/>
</dbReference>
<dbReference type="InterPro" id="IPR053010">
    <property type="entry name" value="SET_SmydA-8"/>
</dbReference>
<dbReference type="Pfam" id="PF00856">
    <property type="entry name" value="SET"/>
    <property type="match status" value="1"/>
</dbReference>
<reference evidence="2" key="1">
    <citation type="submission" date="2020-11" db="EMBL/GenBank/DDBJ databases">
        <authorList>
            <person name="Tran Van P."/>
        </authorList>
    </citation>
    <scope>NUCLEOTIDE SEQUENCE</scope>
</reference>
<dbReference type="GO" id="GO:0008757">
    <property type="term" value="F:S-adenosylmethionine-dependent methyltransferase activity"/>
    <property type="evidence" value="ECO:0007669"/>
    <property type="project" value="UniProtKB-ARBA"/>
</dbReference>
<dbReference type="OrthoDB" id="5952526at2759"/>
<dbReference type="InterPro" id="IPR046341">
    <property type="entry name" value="SET_dom_sf"/>
</dbReference>
<protein>
    <recommendedName>
        <fullName evidence="1">SET domain-containing protein</fullName>
    </recommendedName>
</protein>
<keyword evidence="3" id="KW-1185">Reference proteome</keyword>
<dbReference type="InterPro" id="IPR001214">
    <property type="entry name" value="SET_dom"/>
</dbReference>
<dbReference type="AlphaFoldDB" id="A0A7R9A4P4"/>
<dbReference type="EMBL" id="LR899828">
    <property type="protein sequence ID" value="CAD7242734.1"/>
    <property type="molecule type" value="Genomic_DNA"/>
</dbReference>
<dbReference type="EMBL" id="CAJPEV010000311">
    <property type="protein sequence ID" value="CAG0883805.1"/>
    <property type="molecule type" value="Genomic_DNA"/>
</dbReference>
<dbReference type="GO" id="GO:0008276">
    <property type="term" value="F:protein methyltransferase activity"/>
    <property type="evidence" value="ECO:0007669"/>
    <property type="project" value="UniProtKB-ARBA"/>
</dbReference>
<dbReference type="GO" id="GO:0008170">
    <property type="term" value="F:N-methyltransferase activity"/>
    <property type="evidence" value="ECO:0007669"/>
    <property type="project" value="UniProtKB-ARBA"/>
</dbReference>
<name>A0A7R9A4P4_9CRUS</name>
<organism evidence="2">
    <name type="scientific">Darwinula stevensoni</name>
    <dbReference type="NCBI Taxonomy" id="69355"/>
    <lineage>
        <taxon>Eukaryota</taxon>
        <taxon>Metazoa</taxon>
        <taxon>Ecdysozoa</taxon>
        <taxon>Arthropoda</taxon>
        <taxon>Crustacea</taxon>
        <taxon>Oligostraca</taxon>
        <taxon>Ostracoda</taxon>
        <taxon>Podocopa</taxon>
        <taxon>Podocopida</taxon>
        <taxon>Darwinulocopina</taxon>
        <taxon>Darwinuloidea</taxon>
        <taxon>Darwinulidae</taxon>
        <taxon>Darwinula</taxon>
    </lineage>
</organism>
<dbReference type="Proteomes" id="UP000677054">
    <property type="component" value="Unassembled WGS sequence"/>
</dbReference>
<dbReference type="Gene3D" id="2.170.270.10">
    <property type="entry name" value="SET domain"/>
    <property type="match status" value="1"/>
</dbReference>
<evidence type="ECO:0000259" key="1">
    <source>
        <dbReference type="Pfam" id="PF00856"/>
    </source>
</evidence>
<evidence type="ECO:0000313" key="3">
    <source>
        <dbReference type="Proteomes" id="UP000677054"/>
    </source>
</evidence>
<accession>A0A7R9A4P4</accession>
<dbReference type="SUPFAM" id="SSF82199">
    <property type="entry name" value="SET domain"/>
    <property type="match status" value="1"/>
</dbReference>
<dbReference type="PANTHER" id="PTHR46455:SF4">
    <property type="entry name" value="GH11294P"/>
    <property type="match status" value="1"/>
</dbReference>
<proteinExistence type="predicted"/>
<dbReference type="Gene3D" id="1.10.220.160">
    <property type="match status" value="1"/>
</dbReference>
<evidence type="ECO:0000313" key="2">
    <source>
        <dbReference type="EMBL" id="CAD7242734.1"/>
    </source>
</evidence>
<dbReference type="PANTHER" id="PTHR46455">
    <property type="entry name" value="SET AND MYND DOMAIN CONTAINING, ARTHROPOD-SPECIFIC, MEMBER 4, ISOFORM A"/>
    <property type="match status" value="1"/>
</dbReference>
<gene>
    <name evidence="2" type="ORF">DSTB1V02_LOCUS2686</name>
</gene>